<evidence type="ECO:0000256" key="6">
    <source>
        <dbReference type="ARBA" id="ARBA00031723"/>
    </source>
</evidence>
<reference evidence="8" key="1">
    <citation type="submission" date="2017-06" db="EMBL/GenBank/DDBJ databases">
        <authorList>
            <person name="Varghese N."/>
            <person name="Submissions S."/>
        </authorList>
    </citation>
    <scope>NUCLEOTIDE SEQUENCE [LARGE SCALE GENOMIC DNA]</scope>
    <source>
        <strain evidence="8">JAD2</strain>
    </source>
</reference>
<evidence type="ECO:0000256" key="2">
    <source>
        <dbReference type="ARBA" id="ARBA00006896"/>
    </source>
</evidence>
<dbReference type="InterPro" id="IPR010149">
    <property type="entry name" value="CRISPR-assoc_prot_Csm2_III-A"/>
</dbReference>
<comment type="function">
    <text evidence="1">This subunit may be involved in monitoring complementarity of crRNA and target RNA.</text>
</comment>
<evidence type="ECO:0000256" key="1">
    <source>
        <dbReference type="ARBA" id="ARBA00003640"/>
    </source>
</evidence>
<dbReference type="NCBIfam" id="TIGR01870">
    <property type="entry name" value="cas_TM1810_Csm2"/>
    <property type="match status" value="1"/>
</dbReference>
<accession>A0A212RQF8</accession>
<keyword evidence="8" id="KW-1185">Reference proteome</keyword>
<dbReference type="AlphaFoldDB" id="A0A212RQF8"/>
<proteinExistence type="inferred from homology"/>
<protein>
    <recommendedName>
        <fullName evidence="3">CRISPR system Cms protein Csm2</fullName>
    </recommendedName>
    <alternativeName>
        <fullName evidence="6">CRISPR type III A-associated protein Csm2</fullName>
    </alternativeName>
</protein>
<dbReference type="GO" id="GO:0003723">
    <property type="term" value="F:RNA binding"/>
    <property type="evidence" value="ECO:0007669"/>
    <property type="project" value="UniProtKB-KW"/>
</dbReference>
<dbReference type="OrthoDB" id="1862673at2"/>
<evidence type="ECO:0000256" key="3">
    <source>
        <dbReference type="ARBA" id="ARBA00016118"/>
    </source>
</evidence>
<comment type="similarity">
    <text evidence="2">Belongs to the CRISPR-associated Csm2 family.</text>
</comment>
<keyword evidence="4" id="KW-0694">RNA-binding</keyword>
<organism evidence="7 8">
    <name type="scientific">Thermoflexus hugenholtzii JAD2</name>
    <dbReference type="NCBI Taxonomy" id="877466"/>
    <lineage>
        <taxon>Bacteria</taxon>
        <taxon>Bacillati</taxon>
        <taxon>Chloroflexota</taxon>
        <taxon>Thermoflexia</taxon>
        <taxon>Thermoflexales</taxon>
        <taxon>Thermoflexaceae</taxon>
        <taxon>Thermoflexus</taxon>
    </lineage>
</organism>
<dbReference type="Pfam" id="PF03750">
    <property type="entry name" value="Csm2_III-A"/>
    <property type="match status" value="1"/>
</dbReference>
<dbReference type="InParanoid" id="A0A212RQF8"/>
<evidence type="ECO:0000313" key="7">
    <source>
        <dbReference type="EMBL" id="SNB74702.1"/>
    </source>
</evidence>
<dbReference type="RefSeq" id="WP_159461765.1">
    <property type="nucleotide sequence ID" value="NZ_FYEK01000075.1"/>
</dbReference>
<dbReference type="CDD" id="cd09647">
    <property type="entry name" value="Csm2_III-A"/>
    <property type="match status" value="1"/>
</dbReference>
<gene>
    <name evidence="7" type="ORF">SAMN02746019_00017960</name>
</gene>
<sequence length="141" mass="16896">MAGTAEFNLQDIDRIITQEDAAELLVKVSQALGRELARRKLTTHQLRNLFGEIRRIEKEWQQRQGQGDKLDPTTWRRLQLLKPRMAHQAARLQDRGHAMQPLIEVMERAIDRIEQDPERFRRFVDFFEAIVAYHRFYQEKR</sequence>
<evidence type="ECO:0000313" key="8">
    <source>
        <dbReference type="Proteomes" id="UP000197025"/>
    </source>
</evidence>
<dbReference type="Proteomes" id="UP000197025">
    <property type="component" value="Unassembled WGS sequence"/>
</dbReference>
<dbReference type="GO" id="GO:0051607">
    <property type="term" value="P:defense response to virus"/>
    <property type="evidence" value="ECO:0007669"/>
    <property type="project" value="UniProtKB-KW"/>
</dbReference>
<dbReference type="EMBL" id="FYEK01000075">
    <property type="protein sequence ID" value="SNB74702.1"/>
    <property type="molecule type" value="Genomic_DNA"/>
</dbReference>
<evidence type="ECO:0000256" key="4">
    <source>
        <dbReference type="ARBA" id="ARBA00022884"/>
    </source>
</evidence>
<evidence type="ECO:0000256" key="5">
    <source>
        <dbReference type="ARBA" id="ARBA00023118"/>
    </source>
</evidence>
<keyword evidence="5" id="KW-0051">Antiviral defense</keyword>
<name>A0A212RQF8_9CHLR</name>